<comment type="caution">
    <text evidence="2">The sequence shown here is derived from an EMBL/GenBank/DDBJ whole genome shotgun (WGS) entry which is preliminary data.</text>
</comment>
<dbReference type="AlphaFoldDB" id="A0A846YHE1"/>
<keyword evidence="1" id="KW-0812">Transmembrane</keyword>
<evidence type="ECO:0000313" key="3">
    <source>
        <dbReference type="Proteomes" id="UP000570678"/>
    </source>
</evidence>
<accession>A0A846YHE1</accession>
<dbReference type="Pfam" id="PF10067">
    <property type="entry name" value="DUF2306"/>
    <property type="match status" value="1"/>
</dbReference>
<feature type="transmembrane region" description="Helical" evidence="1">
    <location>
        <begin position="180"/>
        <end position="203"/>
    </location>
</feature>
<feature type="transmembrane region" description="Helical" evidence="1">
    <location>
        <begin position="80"/>
        <end position="101"/>
    </location>
</feature>
<dbReference type="Proteomes" id="UP000570678">
    <property type="component" value="Unassembled WGS sequence"/>
</dbReference>
<protein>
    <submittedName>
        <fullName evidence="2">DUF2306 domain-containing protein</fullName>
    </submittedName>
</protein>
<feature type="transmembrane region" description="Helical" evidence="1">
    <location>
        <begin position="215"/>
        <end position="236"/>
    </location>
</feature>
<feature type="transmembrane region" description="Helical" evidence="1">
    <location>
        <begin position="40"/>
        <end position="60"/>
    </location>
</feature>
<name>A0A846YHE1_9NOCA</name>
<keyword evidence="1" id="KW-0472">Membrane</keyword>
<evidence type="ECO:0000313" key="2">
    <source>
        <dbReference type="EMBL" id="NKY57140.1"/>
    </source>
</evidence>
<dbReference type="EMBL" id="JAAXOT010000006">
    <property type="protein sequence ID" value="NKY57140.1"/>
    <property type="molecule type" value="Genomic_DNA"/>
</dbReference>
<feature type="transmembrane region" description="Helical" evidence="1">
    <location>
        <begin position="113"/>
        <end position="133"/>
    </location>
</feature>
<keyword evidence="3" id="KW-1185">Reference proteome</keyword>
<gene>
    <name evidence="2" type="ORF">HGA15_13430</name>
</gene>
<evidence type="ECO:0000256" key="1">
    <source>
        <dbReference type="SAM" id="Phobius"/>
    </source>
</evidence>
<organism evidence="2 3">
    <name type="scientific">Nocardia flavorosea</name>
    <dbReference type="NCBI Taxonomy" id="53429"/>
    <lineage>
        <taxon>Bacteria</taxon>
        <taxon>Bacillati</taxon>
        <taxon>Actinomycetota</taxon>
        <taxon>Actinomycetes</taxon>
        <taxon>Mycobacteriales</taxon>
        <taxon>Nocardiaceae</taxon>
        <taxon>Nocardia</taxon>
    </lineage>
</organism>
<feature type="transmembrane region" description="Helical" evidence="1">
    <location>
        <begin position="139"/>
        <end position="159"/>
    </location>
</feature>
<keyword evidence="1" id="KW-1133">Transmembrane helix</keyword>
<sequence>MCVRTLDSYRRFVTTDDTISEAHRHRSRPATGPRWWRRPWILPLAAVAVLFVAISLPRYLTFDPDLSRVQQPGVAVHYPFLVAHVIFGSIAMLTCCIQVWPRFRRKYPAVHRYAGRIYVVAGVLPAGAAALVLGATTPFGPVAMASNLLLAVIWLGCTLQGFRAARQRRYADHRRWMIRSFALTVSIITNRVWGVLVGIALAPQLDTTFRGSEELFGQAVGGTVAWLGWTVPLLIAQWWLERGSSNGPAVMPGREASGAR</sequence>
<reference evidence="2 3" key="1">
    <citation type="submission" date="2020-04" db="EMBL/GenBank/DDBJ databases">
        <title>MicrobeNet Type strains.</title>
        <authorList>
            <person name="Nicholson A.C."/>
        </authorList>
    </citation>
    <scope>NUCLEOTIDE SEQUENCE [LARGE SCALE GENOMIC DNA]</scope>
    <source>
        <strain evidence="2 3">JCM 3332</strain>
    </source>
</reference>
<dbReference type="InterPro" id="IPR018750">
    <property type="entry name" value="DUF2306_membrane"/>
</dbReference>
<proteinExistence type="predicted"/>